<accession>A0A1C4G0S4</accession>
<dbReference type="PANTHER" id="PTHR42756:SF1">
    <property type="entry name" value="TRANSCRIPTIONAL REPRESSOR OF EMRAB OPERON"/>
    <property type="match status" value="1"/>
</dbReference>
<dbReference type="SMART" id="SM00347">
    <property type="entry name" value="HTH_MARR"/>
    <property type="match status" value="1"/>
</dbReference>
<evidence type="ECO:0000313" key="6">
    <source>
        <dbReference type="EMBL" id="SCC61361.1"/>
    </source>
</evidence>
<dbReference type="PROSITE" id="PS51186">
    <property type="entry name" value="GNAT"/>
    <property type="match status" value="1"/>
</dbReference>
<dbReference type="Pfam" id="PF01047">
    <property type="entry name" value="MarR"/>
    <property type="match status" value="1"/>
</dbReference>
<evidence type="ECO:0000259" key="4">
    <source>
        <dbReference type="PROSITE" id="PS50995"/>
    </source>
</evidence>
<dbReference type="OrthoDB" id="5419426at2"/>
<dbReference type="AlphaFoldDB" id="A0A1C4G0S4"/>
<keyword evidence="6" id="KW-0808">Transferase</keyword>
<protein>
    <submittedName>
        <fullName evidence="6">Transcriptional regulator, MarR family with acetyltransferase activity</fullName>
    </submittedName>
</protein>
<keyword evidence="7" id="KW-1185">Reference proteome</keyword>
<dbReference type="SUPFAM" id="SSF46785">
    <property type="entry name" value="Winged helix' DNA-binding domain"/>
    <property type="match status" value="1"/>
</dbReference>
<sequence length="314" mass="36102">MNPLTPDLIETVKQFNGFFTGLSNSLQHSIPDQRLSATELEVLQAIHQQENCRSSTLIQQLGIDPGYLSRMLKSFENDQLVSRRKVPNDARTQYIQLTGKGKKLIGLAAEYLNTQVSNLLKPVPEAQHDHLIRAMKTIQDVFSAGAGADAHQDIVFRHTLEPGDLGYLIYLHGSIEATELGYNHTYEPYVIKEFSEFLQTYNPVKDRIWMATYKGEIVAAAAILAQSRHLAQLRWFFVHPDYRGLGLGKRMLQDALDFCKDKLYQKINIFVTNEQTTMIEMLEKAGFRKSGEKYLQLFGKYVYEQRYDKDHYWS</sequence>
<feature type="domain" description="N-acetyltransferase" evidence="5">
    <location>
        <begin position="165"/>
        <end position="308"/>
    </location>
</feature>
<name>A0A1C4G0S4_9BACT</name>
<dbReference type="PROSITE" id="PS50995">
    <property type="entry name" value="HTH_MARR_2"/>
    <property type="match status" value="1"/>
</dbReference>
<evidence type="ECO:0000313" key="7">
    <source>
        <dbReference type="Proteomes" id="UP000242818"/>
    </source>
</evidence>
<dbReference type="InterPro" id="IPR036388">
    <property type="entry name" value="WH-like_DNA-bd_sf"/>
</dbReference>
<feature type="domain" description="HTH marR-type" evidence="4">
    <location>
        <begin position="1"/>
        <end position="140"/>
    </location>
</feature>
<evidence type="ECO:0000256" key="1">
    <source>
        <dbReference type="ARBA" id="ARBA00023015"/>
    </source>
</evidence>
<dbReference type="Gene3D" id="3.40.630.30">
    <property type="match status" value="1"/>
</dbReference>
<dbReference type="Gene3D" id="1.10.10.10">
    <property type="entry name" value="Winged helix-like DNA-binding domain superfamily/Winged helix DNA-binding domain"/>
    <property type="match status" value="1"/>
</dbReference>
<proteinExistence type="predicted"/>
<dbReference type="GO" id="GO:0003700">
    <property type="term" value="F:DNA-binding transcription factor activity"/>
    <property type="evidence" value="ECO:0007669"/>
    <property type="project" value="InterPro"/>
</dbReference>
<organism evidence="6 7">
    <name type="scientific">Chitinophaga costaii</name>
    <dbReference type="NCBI Taxonomy" id="1335309"/>
    <lineage>
        <taxon>Bacteria</taxon>
        <taxon>Pseudomonadati</taxon>
        <taxon>Bacteroidota</taxon>
        <taxon>Chitinophagia</taxon>
        <taxon>Chitinophagales</taxon>
        <taxon>Chitinophagaceae</taxon>
        <taxon>Chitinophaga</taxon>
    </lineage>
</organism>
<dbReference type="GO" id="GO:0016747">
    <property type="term" value="F:acyltransferase activity, transferring groups other than amino-acyl groups"/>
    <property type="evidence" value="ECO:0007669"/>
    <property type="project" value="InterPro"/>
</dbReference>
<keyword evidence="1" id="KW-0805">Transcription regulation</keyword>
<dbReference type="GO" id="GO:0003677">
    <property type="term" value="F:DNA binding"/>
    <property type="evidence" value="ECO:0007669"/>
    <property type="project" value="UniProtKB-KW"/>
</dbReference>
<dbReference type="InterPro" id="IPR000835">
    <property type="entry name" value="HTH_MarR-typ"/>
</dbReference>
<dbReference type="Pfam" id="PF00583">
    <property type="entry name" value="Acetyltransf_1"/>
    <property type="match status" value="1"/>
</dbReference>
<dbReference type="InterPro" id="IPR000182">
    <property type="entry name" value="GNAT_dom"/>
</dbReference>
<dbReference type="CDD" id="cd04301">
    <property type="entry name" value="NAT_SF"/>
    <property type="match status" value="1"/>
</dbReference>
<evidence type="ECO:0000256" key="2">
    <source>
        <dbReference type="ARBA" id="ARBA00023125"/>
    </source>
</evidence>
<reference evidence="6 7" key="1">
    <citation type="submission" date="2016-08" db="EMBL/GenBank/DDBJ databases">
        <authorList>
            <person name="Seilhamer J.J."/>
        </authorList>
    </citation>
    <scope>NUCLEOTIDE SEQUENCE [LARGE SCALE GENOMIC DNA]</scope>
    <source>
        <strain evidence="6 7">A37T2</strain>
    </source>
</reference>
<keyword evidence="2" id="KW-0238">DNA-binding</keyword>
<dbReference type="InterPro" id="IPR036390">
    <property type="entry name" value="WH_DNA-bd_sf"/>
</dbReference>
<gene>
    <name evidence="6" type="ORF">GA0116948_11891</name>
</gene>
<dbReference type="EMBL" id="FMAR01000018">
    <property type="protein sequence ID" value="SCC61361.1"/>
    <property type="molecule type" value="Genomic_DNA"/>
</dbReference>
<dbReference type="InterPro" id="IPR016181">
    <property type="entry name" value="Acyl_CoA_acyltransferase"/>
</dbReference>
<keyword evidence="3" id="KW-0804">Transcription</keyword>
<dbReference type="Proteomes" id="UP000242818">
    <property type="component" value="Unassembled WGS sequence"/>
</dbReference>
<evidence type="ECO:0000259" key="5">
    <source>
        <dbReference type="PROSITE" id="PS51186"/>
    </source>
</evidence>
<dbReference type="SUPFAM" id="SSF55729">
    <property type="entry name" value="Acyl-CoA N-acyltransferases (Nat)"/>
    <property type="match status" value="1"/>
</dbReference>
<evidence type="ECO:0000256" key="3">
    <source>
        <dbReference type="ARBA" id="ARBA00023163"/>
    </source>
</evidence>
<dbReference type="STRING" id="1335309.GA0116948_11891"/>
<dbReference type="PANTHER" id="PTHR42756">
    <property type="entry name" value="TRANSCRIPTIONAL REGULATOR, MARR"/>
    <property type="match status" value="1"/>
</dbReference>
<dbReference type="RefSeq" id="WP_089715234.1">
    <property type="nucleotide sequence ID" value="NZ_FMAR01000018.1"/>
</dbReference>